<evidence type="ECO:0000256" key="16">
    <source>
        <dbReference type="SAM" id="Phobius"/>
    </source>
</evidence>
<keyword evidence="7 16" id="KW-1133">Transmembrane helix</keyword>
<dbReference type="GO" id="GO:0016237">
    <property type="term" value="P:microautophagy"/>
    <property type="evidence" value="ECO:0007669"/>
    <property type="project" value="TreeGrafter"/>
</dbReference>
<evidence type="ECO:0000256" key="12">
    <source>
        <dbReference type="ARBA" id="ARBA00075894"/>
    </source>
</evidence>
<protein>
    <recommendedName>
        <fullName evidence="11">Vacuolar transporter chaperone complex subunit 4</fullName>
        <ecNumber evidence="3">2.7.4.1</ecNumber>
    </recommendedName>
    <alternativeName>
        <fullName evidence="13">Polyphosphate kinase</fullName>
    </alternativeName>
    <alternativeName>
        <fullName evidence="12">SPX-dependent polyphosphate polymerase VTC subunit 4</fullName>
    </alternativeName>
    <alternativeName>
        <fullName evidence="14">Vacuolar membrane polyphosphate polymerase catalytic subunit</fullName>
    </alternativeName>
</protein>
<evidence type="ECO:0000256" key="9">
    <source>
        <dbReference type="ARBA" id="ARBA00050204"/>
    </source>
</evidence>
<evidence type="ECO:0000256" key="11">
    <source>
        <dbReference type="ARBA" id="ARBA00067464"/>
    </source>
</evidence>
<comment type="catalytic activity">
    <reaction evidence="9">
        <text>[phosphate](n) + ATP = [phosphate](n+1) + ADP</text>
        <dbReference type="Rhea" id="RHEA:19573"/>
        <dbReference type="Rhea" id="RHEA-COMP:9859"/>
        <dbReference type="Rhea" id="RHEA-COMP:14280"/>
        <dbReference type="ChEBI" id="CHEBI:16838"/>
        <dbReference type="ChEBI" id="CHEBI:30616"/>
        <dbReference type="ChEBI" id="CHEBI:456216"/>
        <dbReference type="EC" id="2.7.4.1"/>
    </reaction>
    <physiologicalReaction direction="left-to-right" evidence="9">
        <dbReference type="Rhea" id="RHEA:19574"/>
    </physiologicalReaction>
</comment>
<evidence type="ECO:0000256" key="5">
    <source>
        <dbReference type="ARBA" id="ARBA00022679"/>
    </source>
</evidence>
<feature type="region of interest" description="Disordered" evidence="15">
    <location>
        <begin position="31"/>
        <end position="52"/>
    </location>
</feature>
<keyword evidence="8 16" id="KW-0472">Membrane</keyword>
<dbReference type="AlphaFoldDB" id="A0AAN6YWC6"/>
<dbReference type="PANTHER" id="PTHR46140">
    <property type="entry name" value="VACUOLAR TRANSPORTER CHAPERONE 1-RELATED"/>
    <property type="match status" value="1"/>
</dbReference>
<evidence type="ECO:0000256" key="14">
    <source>
        <dbReference type="ARBA" id="ARBA00081313"/>
    </source>
</evidence>
<dbReference type="GO" id="GO:0033254">
    <property type="term" value="C:vacuolar transporter chaperone complex"/>
    <property type="evidence" value="ECO:0007669"/>
    <property type="project" value="TreeGrafter"/>
</dbReference>
<proteinExistence type="inferred from homology"/>
<sequence length="783" mass="89486">MKFGEQLRSSVIREYQWYYIDYDGLKADLKRPSGSAAPAADDSTRSSRLSRREWTEEDESRFVSKLEAELDKVHTKQQVKAMEISRRIAVSEREVRDVVNRLNERGLSQDGPSEEEFMLLEEDLSDIIADVHDLAKFVQLNYTGFYKIIKKHDKMTGWHLRPVFDTRLKAKPFYKENYDASVVKLSKLYDLVRTRGNPAKGDSAAGGSQANFIRHTTKYWVHPDNVTELKLIILKHLPVLVFNASKEFEEQDSAITSIYYDNPDTWELYEGRLKKTEGAEAIRLRWYGGMQSETVFVERKTHREDWTGEKSVKARFSLKEKNVNAYLRGDLLPAAIFEKARKEGKKSEKAIAEDERLAREIQWSILKKGYKPVCRSFYHRTAFQLPADARVRISLDTELTMIREDNLDGVQRSGDNWRRMDIGVDYPFSQLPPGDIVRFPYAVLEVKLQTQLGQEPPEWVRQLISSHLVEAVPKFSKFIHGVACLFPDRINLLPFWMPQMDVDIRKPATHDFGIKRLEHSTTTSMTDEEDDDDYDSDEERPVSATAPAGESSAQGAAARNGRVRVLAADVEDQTVDGTTGDDTYIYDSDNEDDEDRLEEARRVGGWTYYQTLLSTSANAAARSTWWLLKAMVPRPRPTEVPRNERLQSLLGTGEIQQKRFKAPKGKKIYVPVRVEPKVYFAAERTFLGWLEYSIYIGTIAVTLLNFGTKQGHGASFVAAGAFTLLAIASLCYAVGIYLYRSKAIRTRRVARYYDKLGPTVLCVALFVAVALNFAFEGKNRGLW</sequence>
<dbReference type="PROSITE" id="PS51382">
    <property type="entry name" value="SPX"/>
    <property type="match status" value="1"/>
</dbReference>
<dbReference type="GO" id="GO:0006799">
    <property type="term" value="P:polyphosphate biosynthetic process"/>
    <property type="evidence" value="ECO:0007669"/>
    <property type="project" value="UniProtKB-ARBA"/>
</dbReference>
<dbReference type="GO" id="GO:0042144">
    <property type="term" value="P:vacuole fusion, non-autophagic"/>
    <property type="evidence" value="ECO:0007669"/>
    <property type="project" value="TreeGrafter"/>
</dbReference>
<dbReference type="Gene3D" id="3.20.100.30">
    <property type="entry name" value="VTC, catalytic tunnel domain"/>
    <property type="match status" value="1"/>
</dbReference>
<dbReference type="RefSeq" id="XP_064674066.1">
    <property type="nucleotide sequence ID" value="XM_064810970.1"/>
</dbReference>
<evidence type="ECO:0000256" key="4">
    <source>
        <dbReference type="ARBA" id="ARBA00022554"/>
    </source>
</evidence>
<dbReference type="PANTHER" id="PTHR46140:SF1">
    <property type="entry name" value="VACUOLAR TRANSPORTER CHAPERONE COMPLEX SUBUNIT 4-RELATED"/>
    <property type="match status" value="1"/>
</dbReference>
<dbReference type="Pfam" id="PF02656">
    <property type="entry name" value="DUF202"/>
    <property type="match status" value="1"/>
</dbReference>
<comment type="similarity">
    <text evidence="10">Belongs to the VTC4 family.</text>
</comment>
<name>A0AAN6YWC6_9PEZI</name>
<keyword evidence="4" id="KW-0926">Vacuole</keyword>
<reference evidence="18" key="2">
    <citation type="submission" date="2023-05" db="EMBL/GenBank/DDBJ databases">
        <authorList>
            <consortium name="Lawrence Berkeley National Laboratory"/>
            <person name="Steindorff A."/>
            <person name="Hensen N."/>
            <person name="Bonometti L."/>
            <person name="Westerberg I."/>
            <person name="Brannstrom I.O."/>
            <person name="Guillou S."/>
            <person name="Cros-Aarteil S."/>
            <person name="Calhoun S."/>
            <person name="Haridas S."/>
            <person name="Kuo A."/>
            <person name="Mondo S."/>
            <person name="Pangilinan J."/>
            <person name="Riley R."/>
            <person name="Labutti K."/>
            <person name="Andreopoulos B."/>
            <person name="Lipzen A."/>
            <person name="Chen C."/>
            <person name="Yanf M."/>
            <person name="Daum C."/>
            <person name="Ng V."/>
            <person name="Clum A."/>
            <person name="Ohm R."/>
            <person name="Martin F."/>
            <person name="Silar P."/>
            <person name="Natvig D."/>
            <person name="Lalanne C."/>
            <person name="Gautier V."/>
            <person name="Ament-Velasquez S.L."/>
            <person name="Kruys A."/>
            <person name="Hutchinson M.I."/>
            <person name="Powell A.J."/>
            <person name="Barry K."/>
            <person name="Miller A.N."/>
            <person name="Grigoriev I.V."/>
            <person name="Debuchy R."/>
            <person name="Gladieux P."/>
            <person name="Thoren M.H."/>
            <person name="Johannesson H."/>
        </authorList>
    </citation>
    <scope>NUCLEOTIDE SEQUENCE</scope>
    <source>
        <strain evidence="18">CBS 508.74</strain>
    </source>
</reference>
<dbReference type="GO" id="GO:0008976">
    <property type="term" value="F:polyphosphate kinase activity"/>
    <property type="evidence" value="ECO:0007669"/>
    <property type="project" value="UniProtKB-EC"/>
</dbReference>
<feature type="region of interest" description="Disordered" evidence="15">
    <location>
        <begin position="572"/>
        <end position="594"/>
    </location>
</feature>
<dbReference type="Proteomes" id="UP001302812">
    <property type="component" value="Unassembled WGS sequence"/>
</dbReference>
<dbReference type="InterPro" id="IPR042267">
    <property type="entry name" value="VTC_sf"/>
</dbReference>
<feature type="compositionally biased region" description="Acidic residues" evidence="15">
    <location>
        <begin position="526"/>
        <end position="538"/>
    </location>
</feature>
<evidence type="ECO:0000256" key="2">
    <source>
        <dbReference type="ARBA" id="ARBA00004128"/>
    </source>
</evidence>
<comment type="caution">
    <text evidence="18">The sequence shown here is derived from an EMBL/GenBank/DDBJ whole genome shotgun (WGS) entry which is preliminary data.</text>
</comment>
<dbReference type="GO" id="GO:0000329">
    <property type="term" value="C:fungal-type vacuole membrane"/>
    <property type="evidence" value="ECO:0007669"/>
    <property type="project" value="TreeGrafter"/>
</dbReference>
<dbReference type="InterPro" id="IPR004331">
    <property type="entry name" value="SPX_dom"/>
</dbReference>
<feature type="compositionally biased region" description="Low complexity" evidence="15">
    <location>
        <begin position="575"/>
        <end position="587"/>
    </location>
</feature>
<dbReference type="InterPro" id="IPR003807">
    <property type="entry name" value="DUF202"/>
</dbReference>
<dbReference type="Pfam" id="PF09359">
    <property type="entry name" value="VTC"/>
    <property type="match status" value="1"/>
</dbReference>
<feature type="compositionally biased region" description="Basic and acidic residues" evidence="15">
    <location>
        <begin position="42"/>
        <end position="52"/>
    </location>
</feature>
<keyword evidence="6 16" id="KW-0812">Transmembrane</keyword>
<keyword evidence="19" id="KW-1185">Reference proteome</keyword>
<feature type="transmembrane region" description="Helical" evidence="16">
    <location>
        <begin position="686"/>
        <end position="707"/>
    </location>
</feature>
<dbReference type="EC" id="2.7.4.1" evidence="3"/>
<comment type="cofactor">
    <cofactor evidence="1">
        <name>Mn(2+)</name>
        <dbReference type="ChEBI" id="CHEBI:29035"/>
    </cofactor>
</comment>
<evidence type="ECO:0000256" key="3">
    <source>
        <dbReference type="ARBA" id="ARBA00012960"/>
    </source>
</evidence>
<evidence type="ECO:0000256" key="8">
    <source>
        <dbReference type="ARBA" id="ARBA00023136"/>
    </source>
</evidence>
<evidence type="ECO:0000313" key="19">
    <source>
        <dbReference type="Proteomes" id="UP001302812"/>
    </source>
</evidence>
<evidence type="ECO:0000256" key="7">
    <source>
        <dbReference type="ARBA" id="ARBA00022989"/>
    </source>
</evidence>
<evidence type="ECO:0000256" key="1">
    <source>
        <dbReference type="ARBA" id="ARBA00001936"/>
    </source>
</evidence>
<evidence type="ECO:0000259" key="17">
    <source>
        <dbReference type="PROSITE" id="PS51382"/>
    </source>
</evidence>
<keyword evidence="5" id="KW-0808">Transferase</keyword>
<feature type="compositionally biased region" description="Low complexity" evidence="15">
    <location>
        <begin position="32"/>
        <end position="41"/>
    </location>
</feature>
<organism evidence="18 19">
    <name type="scientific">Canariomyces notabilis</name>
    <dbReference type="NCBI Taxonomy" id="2074819"/>
    <lineage>
        <taxon>Eukaryota</taxon>
        <taxon>Fungi</taxon>
        <taxon>Dikarya</taxon>
        <taxon>Ascomycota</taxon>
        <taxon>Pezizomycotina</taxon>
        <taxon>Sordariomycetes</taxon>
        <taxon>Sordariomycetidae</taxon>
        <taxon>Sordariales</taxon>
        <taxon>Chaetomiaceae</taxon>
        <taxon>Canariomyces</taxon>
    </lineage>
</organism>
<feature type="transmembrane region" description="Helical" evidence="16">
    <location>
        <begin position="756"/>
        <end position="775"/>
    </location>
</feature>
<dbReference type="InterPro" id="IPR018966">
    <property type="entry name" value="VTC_domain"/>
</dbReference>
<dbReference type="GO" id="GO:0007034">
    <property type="term" value="P:vacuolar transport"/>
    <property type="evidence" value="ECO:0007669"/>
    <property type="project" value="TreeGrafter"/>
</dbReference>
<dbReference type="CDD" id="cd07751">
    <property type="entry name" value="PolyPPase_VTC4_like"/>
    <property type="match status" value="1"/>
</dbReference>
<evidence type="ECO:0000256" key="10">
    <source>
        <dbReference type="ARBA" id="ARBA00061390"/>
    </source>
</evidence>
<feature type="transmembrane region" description="Helical" evidence="16">
    <location>
        <begin position="713"/>
        <end position="735"/>
    </location>
</feature>
<dbReference type="EMBL" id="MU853333">
    <property type="protein sequence ID" value="KAK4116496.1"/>
    <property type="molecule type" value="Genomic_DNA"/>
</dbReference>
<evidence type="ECO:0000256" key="6">
    <source>
        <dbReference type="ARBA" id="ARBA00022692"/>
    </source>
</evidence>
<dbReference type="GeneID" id="89935095"/>
<evidence type="ECO:0000313" key="18">
    <source>
        <dbReference type="EMBL" id="KAK4116496.1"/>
    </source>
</evidence>
<evidence type="ECO:0000256" key="15">
    <source>
        <dbReference type="SAM" id="MobiDB-lite"/>
    </source>
</evidence>
<reference evidence="18" key="1">
    <citation type="journal article" date="2023" name="Mol. Phylogenet. Evol.">
        <title>Genome-scale phylogeny and comparative genomics of the fungal order Sordariales.</title>
        <authorList>
            <person name="Hensen N."/>
            <person name="Bonometti L."/>
            <person name="Westerberg I."/>
            <person name="Brannstrom I.O."/>
            <person name="Guillou S."/>
            <person name="Cros-Aarteil S."/>
            <person name="Calhoun S."/>
            <person name="Haridas S."/>
            <person name="Kuo A."/>
            <person name="Mondo S."/>
            <person name="Pangilinan J."/>
            <person name="Riley R."/>
            <person name="LaButti K."/>
            <person name="Andreopoulos B."/>
            <person name="Lipzen A."/>
            <person name="Chen C."/>
            <person name="Yan M."/>
            <person name="Daum C."/>
            <person name="Ng V."/>
            <person name="Clum A."/>
            <person name="Steindorff A."/>
            <person name="Ohm R.A."/>
            <person name="Martin F."/>
            <person name="Silar P."/>
            <person name="Natvig D.O."/>
            <person name="Lalanne C."/>
            <person name="Gautier V."/>
            <person name="Ament-Velasquez S.L."/>
            <person name="Kruys A."/>
            <person name="Hutchinson M.I."/>
            <person name="Powell A.J."/>
            <person name="Barry K."/>
            <person name="Miller A.N."/>
            <person name="Grigoriev I.V."/>
            <person name="Debuchy R."/>
            <person name="Gladieux P."/>
            <person name="Hiltunen Thoren M."/>
            <person name="Johannesson H."/>
        </authorList>
    </citation>
    <scope>NUCLEOTIDE SEQUENCE</scope>
    <source>
        <strain evidence="18">CBS 508.74</strain>
    </source>
</reference>
<comment type="subcellular location">
    <subcellularLocation>
        <location evidence="2">Vacuole membrane</location>
        <topology evidence="2">Multi-pass membrane protein</topology>
    </subcellularLocation>
</comment>
<feature type="domain" description="SPX" evidence="17">
    <location>
        <begin position="1"/>
        <end position="166"/>
    </location>
</feature>
<feature type="region of interest" description="Disordered" evidence="15">
    <location>
        <begin position="519"/>
        <end position="560"/>
    </location>
</feature>
<evidence type="ECO:0000256" key="13">
    <source>
        <dbReference type="ARBA" id="ARBA00080494"/>
    </source>
</evidence>
<accession>A0AAN6YWC6</accession>
<gene>
    <name evidence="18" type="ORF">N656DRAFT_701752</name>
</gene>
<dbReference type="InterPro" id="IPR051572">
    <property type="entry name" value="VTC_Complex_Subunit"/>
</dbReference>
<dbReference type="FunFam" id="3.20.100.30:FF:000001">
    <property type="entry name" value="Vacuolar transporter chaperone 4"/>
    <property type="match status" value="1"/>
</dbReference>
<dbReference type="CDD" id="cd14480">
    <property type="entry name" value="SPX_VTC2_like"/>
    <property type="match status" value="1"/>
</dbReference>